<keyword evidence="8" id="KW-1185">Reference proteome</keyword>
<evidence type="ECO:0000256" key="2">
    <source>
        <dbReference type="ARBA" id="ARBA00023015"/>
    </source>
</evidence>
<protein>
    <submittedName>
        <fullName evidence="7">TetR family transcriptional regulator</fullName>
    </submittedName>
</protein>
<evidence type="ECO:0000313" key="7">
    <source>
        <dbReference type="EMBL" id="RCW70183.1"/>
    </source>
</evidence>
<reference evidence="7 8" key="1">
    <citation type="submission" date="2018-07" db="EMBL/GenBank/DDBJ databases">
        <title>Genomic Encyclopedia of Type Strains, Phase IV (KMG-IV): sequencing the most valuable type-strain genomes for metagenomic binning, comparative biology and taxonomic classification.</title>
        <authorList>
            <person name="Goeker M."/>
        </authorList>
    </citation>
    <scope>NUCLEOTIDE SEQUENCE [LARGE SCALE GENOMIC DNA]</scope>
    <source>
        <strain evidence="7 8">DSM 21634</strain>
    </source>
</reference>
<dbReference type="InterPro" id="IPR009057">
    <property type="entry name" value="Homeodomain-like_sf"/>
</dbReference>
<dbReference type="PANTHER" id="PTHR47506:SF7">
    <property type="entry name" value="TRANSCRIPTIONAL REGULATORY PROTEIN"/>
    <property type="match status" value="1"/>
</dbReference>
<keyword evidence="2" id="KW-0805">Transcription regulation</keyword>
<dbReference type="GO" id="GO:0003677">
    <property type="term" value="F:DNA binding"/>
    <property type="evidence" value="ECO:0007669"/>
    <property type="project" value="UniProtKB-UniRule"/>
</dbReference>
<evidence type="ECO:0000256" key="3">
    <source>
        <dbReference type="ARBA" id="ARBA00023125"/>
    </source>
</evidence>
<dbReference type="PROSITE" id="PS01081">
    <property type="entry name" value="HTH_TETR_1"/>
    <property type="match status" value="1"/>
</dbReference>
<feature type="DNA-binding region" description="H-T-H motif" evidence="5">
    <location>
        <begin position="33"/>
        <end position="52"/>
    </location>
</feature>
<dbReference type="Proteomes" id="UP000252884">
    <property type="component" value="Unassembled WGS sequence"/>
</dbReference>
<dbReference type="PANTHER" id="PTHR47506">
    <property type="entry name" value="TRANSCRIPTIONAL REGULATORY PROTEIN"/>
    <property type="match status" value="1"/>
</dbReference>
<dbReference type="RefSeq" id="WP_114469523.1">
    <property type="nucleotide sequence ID" value="NZ_QPJK01000005.1"/>
</dbReference>
<dbReference type="InterPro" id="IPR023772">
    <property type="entry name" value="DNA-bd_HTH_TetR-type_CS"/>
</dbReference>
<dbReference type="SUPFAM" id="SSF48498">
    <property type="entry name" value="Tetracyclin repressor-like, C-terminal domain"/>
    <property type="match status" value="1"/>
</dbReference>
<dbReference type="SUPFAM" id="SSF46689">
    <property type="entry name" value="Homeodomain-like"/>
    <property type="match status" value="1"/>
</dbReference>
<name>A0A368XQE0_9BURK</name>
<comment type="caution">
    <text evidence="7">The sequence shown here is derived from an EMBL/GenBank/DDBJ whole genome shotgun (WGS) entry which is preliminary data.</text>
</comment>
<dbReference type="Gene3D" id="1.10.10.60">
    <property type="entry name" value="Homeodomain-like"/>
    <property type="match status" value="1"/>
</dbReference>
<dbReference type="AlphaFoldDB" id="A0A368XQE0"/>
<dbReference type="PROSITE" id="PS50977">
    <property type="entry name" value="HTH_TETR_2"/>
    <property type="match status" value="1"/>
</dbReference>
<sequence>MPRVSQQQTDQNRIAIEKASARLFREKGLHGVSVAEVMAAAGLTHGGFYGHFSSKDGLAAVACANAFAHSSARWDQRFTELPEREDRRRAYVEGYLATATRDRPGSSCTAAALAGDVARTDADAPVRAAYLDGVKSMVARLASVQPDAGSPAAEQRALADVATLVGALLLSRATKGDPISEALLASARARLLQEGLAP</sequence>
<evidence type="ECO:0000259" key="6">
    <source>
        <dbReference type="PROSITE" id="PS50977"/>
    </source>
</evidence>
<keyword evidence="1" id="KW-0678">Repressor</keyword>
<feature type="domain" description="HTH tetR-type" evidence="6">
    <location>
        <begin position="10"/>
        <end position="70"/>
    </location>
</feature>
<gene>
    <name evidence="7" type="ORF">DES41_105121</name>
</gene>
<keyword evidence="4" id="KW-0804">Transcription</keyword>
<dbReference type="InterPro" id="IPR036271">
    <property type="entry name" value="Tet_transcr_reg_TetR-rel_C_sf"/>
</dbReference>
<dbReference type="PRINTS" id="PR00455">
    <property type="entry name" value="HTHTETR"/>
</dbReference>
<proteinExistence type="predicted"/>
<dbReference type="InterPro" id="IPR001647">
    <property type="entry name" value="HTH_TetR"/>
</dbReference>
<dbReference type="EMBL" id="QPJK01000005">
    <property type="protein sequence ID" value="RCW70183.1"/>
    <property type="molecule type" value="Genomic_DNA"/>
</dbReference>
<organism evidence="7 8">
    <name type="scientific">Pseudorhodoferax soli</name>
    <dbReference type="NCBI Taxonomy" id="545864"/>
    <lineage>
        <taxon>Bacteria</taxon>
        <taxon>Pseudomonadati</taxon>
        <taxon>Pseudomonadota</taxon>
        <taxon>Betaproteobacteria</taxon>
        <taxon>Burkholderiales</taxon>
        <taxon>Comamonadaceae</taxon>
    </lineage>
</organism>
<accession>A0A368XQE0</accession>
<dbReference type="Pfam" id="PF00440">
    <property type="entry name" value="TetR_N"/>
    <property type="match status" value="1"/>
</dbReference>
<keyword evidence="3 5" id="KW-0238">DNA-binding</keyword>
<dbReference type="Gene3D" id="1.10.357.10">
    <property type="entry name" value="Tetracycline Repressor, domain 2"/>
    <property type="match status" value="1"/>
</dbReference>
<evidence type="ECO:0000313" key="8">
    <source>
        <dbReference type="Proteomes" id="UP000252884"/>
    </source>
</evidence>
<dbReference type="OrthoDB" id="9798857at2"/>
<evidence type="ECO:0000256" key="5">
    <source>
        <dbReference type="PROSITE-ProRule" id="PRU00335"/>
    </source>
</evidence>
<evidence type="ECO:0000256" key="1">
    <source>
        <dbReference type="ARBA" id="ARBA00022491"/>
    </source>
</evidence>
<evidence type="ECO:0000256" key="4">
    <source>
        <dbReference type="ARBA" id="ARBA00023163"/>
    </source>
</evidence>